<reference evidence="2 3" key="1">
    <citation type="submission" date="2024-04" db="EMBL/GenBank/DDBJ databases">
        <title>Phyllosticta paracitricarpa is synonymous to the EU quarantine fungus P. citricarpa based on phylogenomic analyses.</title>
        <authorList>
            <consortium name="Lawrence Berkeley National Laboratory"/>
            <person name="Van Ingen-Buijs V.A."/>
            <person name="Van Westerhoven A.C."/>
            <person name="Haridas S."/>
            <person name="Skiadas P."/>
            <person name="Martin F."/>
            <person name="Groenewald J.Z."/>
            <person name="Crous P.W."/>
            <person name="Seidl M.F."/>
        </authorList>
    </citation>
    <scope>NUCLEOTIDE SEQUENCE [LARGE SCALE GENOMIC DNA]</scope>
    <source>
        <strain evidence="2 3">CBS 122670</strain>
    </source>
</reference>
<evidence type="ECO:0000313" key="2">
    <source>
        <dbReference type="EMBL" id="KAK7529319.1"/>
    </source>
</evidence>
<feature type="region of interest" description="Disordered" evidence="1">
    <location>
        <begin position="73"/>
        <end position="95"/>
    </location>
</feature>
<dbReference type="EMBL" id="JBBPDW010000078">
    <property type="protein sequence ID" value="KAK7529319.1"/>
    <property type="molecule type" value="Genomic_DNA"/>
</dbReference>
<dbReference type="Proteomes" id="UP001365128">
    <property type="component" value="Unassembled WGS sequence"/>
</dbReference>
<organism evidence="2 3">
    <name type="scientific">Phyllosticta citricarpa</name>
    <dbReference type="NCBI Taxonomy" id="55181"/>
    <lineage>
        <taxon>Eukaryota</taxon>
        <taxon>Fungi</taxon>
        <taxon>Dikarya</taxon>
        <taxon>Ascomycota</taxon>
        <taxon>Pezizomycotina</taxon>
        <taxon>Dothideomycetes</taxon>
        <taxon>Dothideomycetes incertae sedis</taxon>
        <taxon>Botryosphaeriales</taxon>
        <taxon>Phyllostictaceae</taxon>
        <taxon>Phyllosticta</taxon>
    </lineage>
</organism>
<evidence type="ECO:0000313" key="3">
    <source>
        <dbReference type="Proteomes" id="UP001365128"/>
    </source>
</evidence>
<name>A0ABR1L248_9PEZI</name>
<evidence type="ECO:0000256" key="1">
    <source>
        <dbReference type="SAM" id="MobiDB-lite"/>
    </source>
</evidence>
<proteinExistence type="predicted"/>
<feature type="region of interest" description="Disordered" evidence="1">
    <location>
        <begin position="1"/>
        <end position="48"/>
    </location>
</feature>
<sequence>MDEVLAPSTQRDADPARVQGMDLGQPTPKIGRGQPRGGPGRNPSKMRGRVWCRQHRIACRDAYPAIDTFHVPSGGADRKWSRSTSVRPGQDRNDAAAARIPTDRPPAMTITSKVGAKRRALTEQSQFKLVETPTPWGVRLWLANGKTWTRIAESFGRVSVEHGVVEAQWSIWAGALERPSNQEYNAANRGRDSMREGYGGWLAACCYWFVCGRRAR</sequence>
<comment type="caution">
    <text evidence="2">The sequence shown here is derived from an EMBL/GenBank/DDBJ whole genome shotgun (WGS) entry which is preliminary data.</text>
</comment>
<protein>
    <submittedName>
        <fullName evidence="2">Uncharacterized protein</fullName>
    </submittedName>
</protein>
<gene>
    <name evidence="2" type="ORF">IWX46DRAFT_585797</name>
</gene>
<accession>A0ABR1L248</accession>
<keyword evidence="3" id="KW-1185">Reference proteome</keyword>